<proteinExistence type="predicted"/>
<evidence type="ECO:0008006" key="3">
    <source>
        <dbReference type="Google" id="ProtNLM"/>
    </source>
</evidence>
<dbReference type="EMBL" id="BMRG01000003">
    <property type="protein sequence ID" value="GGP46897.1"/>
    <property type="molecule type" value="Genomic_DNA"/>
</dbReference>
<dbReference type="PANTHER" id="PTHR37418:SF1">
    <property type="entry name" value="3-KETO-5-AMINOHEXANOATE CLEAVAGE PROTEIN"/>
    <property type="match status" value="1"/>
</dbReference>
<evidence type="ECO:0000313" key="2">
    <source>
        <dbReference type="Proteomes" id="UP000639606"/>
    </source>
</evidence>
<gene>
    <name evidence="1" type="ORF">GCM10010185_18320</name>
</gene>
<evidence type="ECO:0000313" key="1">
    <source>
        <dbReference type="EMBL" id="GGP46897.1"/>
    </source>
</evidence>
<name>A0A918AK09_9PSEU</name>
<keyword evidence="2" id="KW-1185">Reference proteome</keyword>
<accession>A0A918AK09</accession>
<comment type="caution">
    <text evidence="1">The sequence shown here is derived from an EMBL/GenBank/DDBJ whole genome shotgun (WGS) entry which is preliminary data.</text>
</comment>
<dbReference type="Proteomes" id="UP000639606">
    <property type="component" value="Unassembled WGS sequence"/>
</dbReference>
<dbReference type="InterPro" id="IPR008567">
    <property type="entry name" value="BKACE"/>
</dbReference>
<organism evidence="1 2">
    <name type="scientific">Saccharothrix coeruleofusca</name>
    <dbReference type="NCBI Taxonomy" id="33919"/>
    <lineage>
        <taxon>Bacteria</taxon>
        <taxon>Bacillati</taxon>
        <taxon>Actinomycetota</taxon>
        <taxon>Actinomycetes</taxon>
        <taxon>Pseudonocardiales</taxon>
        <taxon>Pseudonocardiaceae</taxon>
        <taxon>Saccharothrix</taxon>
    </lineage>
</organism>
<dbReference type="InterPro" id="IPR013785">
    <property type="entry name" value="Aldolase_TIM"/>
</dbReference>
<dbReference type="Gene3D" id="3.20.20.70">
    <property type="entry name" value="Aldolase class I"/>
    <property type="match status" value="1"/>
</dbReference>
<dbReference type="Pfam" id="PF05853">
    <property type="entry name" value="BKACE"/>
    <property type="match status" value="1"/>
</dbReference>
<sequence>MLQVCSNGARPAGSHPALPITPQQLAADAVAVARLGVTSFHLHPRDITGAEVLAGPEVATAVSVVRAAVPRAAIGVTTGAWIEPDPRRRAELVRGWAGLAAGKPDFASVNAHEEGWLEVCRALREAGIGVEVGVFHEEAARRLLAAGVPEGTVRLLAEVQPGEGVAEAERLLALLEPLGVPVLLHGEDDSAWPVLGHAARLELDTRVGLEDVLTLPDGRPAANNAQLVEQARRIVRGRSVR</sequence>
<dbReference type="RefSeq" id="WP_189222762.1">
    <property type="nucleotide sequence ID" value="NZ_BMRG01000003.1"/>
</dbReference>
<reference evidence="1" key="1">
    <citation type="journal article" date="2014" name="Int. J. Syst. Evol. Microbiol.">
        <title>Complete genome sequence of Corynebacterium casei LMG S-19264T (=DSM 44701T), isolated from a smear-ripened cheese.</title>
        <authorList>
            <consortium name="US DOE Joint Genome Institute (JGI-PGF)"/>
            <person name="Walter F."/>
            <person name="Albersmeier A."/>
            <person name="Kalinowski J."/>
            <person name="Ruckert C."/>
        </authorList>
    </citation>
    <scope>NUCLEOTIDE SEQUENCE</scope>
    <source>
        <strain evidence="1">JCM 3313</strain>
    </source>
</reference>
<dbReference type="GO" id="GO:0043720">
    <property type="term" value="F:3-keto-5-aminohexanoate cleavage activity"/>
    <property type="evidence" value="ECO:0007669"/>
    <property type="project" value="InterPro"/>
</dbReference>
<protein>
    <recommendedName>
        <fullName evidence="3">3-keto-5-aminohexanoate cleavage protein</fullName>
    </recommendedName>
</protein>
<reference evidence="1" key="2">
    <citation type="submission" date="2020-09" db="EMBL/GenBank/DDBJ databases">
        <authorList>
            <person name="Sun Q."/>
            <person name="Ohkuma M."/>
        </authorList>
    </citation>
    <scope>NUCLEOTIDE SEQUENCE</scope>
    <source>
        <strain evidence="1">JCM 3313</strain>
    </source>
</reference>
<dbReference type="AlphaFoldDB" id="A0A918AK09"/>
<dbReference type="PANTHER" id="PTHR37418">
    <property type="entry name" value="3-KETO-5-AMINOHEXANOATE CLEAVAGE ENZYME-RELATED"/>
    <property type="match status" value="1"/>
</dbReference>